<dbReference type="InterPro" id="IPR011250">
    <property type="entry name" value="OMP/PagP_B-barrel"/>
</dbReference>
<keyword evidence="5" id="KW-0472">Membrane</keyword>
<gene>
    <name evidence="10" type="ORF">BALG_00425</name>
</gene>
<dbReference type="RefSeq" id="WP_002965367.1">
    <property type="nucleotide sequence ID" value="NZ_EQ999546.1"/>
</dbReference>
<keyword evidence="2" id="KW-1134">Transmembrane beta strand</keyword>
<evidence type="ECO:0000256" key="2">
    <source>
        <dbReference type="ARBA" id="ARBA00022452"/>
    </source>
</evidence>
<keyword evidence="6" id="KW-0998">Cell outer membrane</keyword>
<dbReference type="Gene3D" id="2.40.160.20">
    <property type="match status" value="1"/>
</dbReference>
<name>A0A0E1X2B8_9HYPH</name>
<dbReference type="InterPro" id="IPR006315">
    <property type="entry name" value="OM_autotransptr_brl_dom"/>
</dbReference>
<dbReference type="PANTHER" id="PTHR34001">
    <property type="entry name" value="BLL7405 PROTEIN"/>
    <property type="match status" value="1"/>
</dbReference>
<reference evidence="10" key="1">
    <citation type="submission" date="2009-01" db="EMBL/GenBank/DDBJ databases">
        <title>The Genome Sequence of Brucella pinnipedialis M292/94/1.</title>
        <authorList>
            <consortium name="The Broad Institute Genome Sequencing Platform"/>
            <person name="Ward D."/>
            <person name="Young S.K."/>
            <person name="Kodira C.D."/>
            <person name="Zeng Q."/>
            <person name="Koehrsen M."/>
            <person name="Alvarado L."/>
            <person name="Berlin A."/>
            <person name="Borenstein D."/>
            <person name="Chen Z."/>
            <person name="Engels R."/>
            <person name="Freedman E."/>
            <person name="Gellesch M."/>
            <person name="Goldberg J."/>
            <person name="Griggs A."/>
            <person name="Gujja S."/>
            <person name="Heiman D."/>
            <person name="Hepburn T."/>
            <person name="Howarth C."/>
            <person name="Jen D."/>
            <person name="Larson L."/>
            <person name="Lewis B."/>
            <person name="Mehta T."/>
            <person name="Park D."/>
            <person name="Pearson M."/>
            <person name="Roberts A."/>
            <person name="Saif S."/>
            <person name="Shea T."/>
            <person name="Shenoy N."/>
            <person name="Sisk P."/>
            <person name="Stolte C."/>
            <person name="Sykes S."/>
            <person name="Walk T."/>
            <person name="White J."/>
            <person name="Yandava C."/>
            <person name="Whatmore A.M."/>
            <person name="Perrett L.L."/>
            <person name="O'Callaghan D."/>
            <person name="Nusbaum C."/>
            <person name="Galagan J."/>
            <person name="Birren B."/>
        </authorList>
    </citation>
    <scope>NUCLEOTIDE SEQUENCE [LARGE SCALE GENOMIC DNA]</scope>
    <source>
        <strain evidence="10">M292/94/1</strain>
    </source>
</reference>
<dbReference type="PANTHER" id="PTHR34001:SF3">
    <property type="entry name" value="BLL7405 PROTEIN"/>
    <property type="match status" value="1"/>
</dbReference>
<dbReference type="SUPFAM" id="SSF56925">
    <property type="entry name" value="OMPA-like"/>
    <property type="match status" value="1"/>
</dbReference>
<evidence type="ECO:0000313" key="10">
    <source>
        <dbReference type="EMBL" id="EEZ30306.1"/>
    </source>
</evidence>
<protein>
    <submittedName>
        <fullName evidence="10">Omp25d</fullName>
    </submittedName>
</protein>
<keyword evidence="3" id="KW-0812">Transmembrane</keyword>
<evidence type="ECO:0000256" key="4">
    <source>
        <dbReference type="ARBA" id="ARBA00022729"/>
    </source>
</evidence>
<evidence type="ECO:0000259" key="9">
    <source>
        <dbReference type="Pfam" id="PF13505"/>
    </source>
</evidence>
<dbReference type="NCBIfam" id="TIGR01414">
    <property type="entry name" value="autotrans_barl"/>
    <property type="match status" value="1"/>
</dbReference>
<proteinExistence type="inferred from homology"/>
<comment type="subcellular location">
    <subcellularLocation>
        <location evidence="1">Cell outer membrane</location>
    </subcellularLocation>
</comment>
<evidence type="ECO:0000256" key="5">
    <source>
        <dbReference type="ARBA" id="ARBA00023136"/>
    </source>
</evidence>
<organism evidence="10">
    <name type="scientific">Brucella pinnipedialis M292/94/1</name>
    <dbReference type="NCBI Taxonomy" id="520462"/>
    <lineage>
        <taxon>Bacteria</taxon>
        <taxon>Pseudomonadati</taxon>
        <taxon>Pseudomonadota</taxon>
        <taxon>Alphaproteobacteria</taxon>
        <taxon>Hyphomicrobiales</taxon>
        <taxon>Brucellaceae</taxon>
        <taxon>Brucella/Ochrobactrum group</taxon>
        <taxon>Brucella</taxon>
    </lineage>
</organism>
<accession>A0A0E1X2B8</accession>
<dbReference type="EMBL" id="EQ999546">
    <property type="protein sequence ID" value="EEZ30306.1"/>
    <property type="molecule type" value="Genomic_DNA"/>
</dbReference>
<dbReference type="GeneID" id="93017407"/>
<sequence>MTFKNLLGASLVAVITSTSAYAADAIVAQEPAPIAIAPSFSWAGAYFGGQVGYGWGRAKLENRTNGGTSEFKPNGFIGGLYTGYNFDTGNNFILGLDANVDYNNLKKSRDFITSGNPVQTTGETQLRWSGAVRARAGYAIDRFMPYIAGGVAFGGIKNSLRIGGEESSKSKTQTGWTVGAGIDYAATDNVLLRLEYRYTDYGKKNFGLNDLDTRGSFKTNDIRLGVAYKF</sequence>
<evidence type="ECO:0000256" key="1">
    <source>
        <dbReference type="ARBA" id="ARBA00004442"/>
    </source>
</evidence>
<evidence type="ECO:0000256" key="3">
    <source>
        <dbReference type="ARBA" id="ARBA00022692"/>
    </source>
</evidence>
<feature type="chain" id="PRO_5002389130" evidence="8">
    <location>
        <begin position="23"/>
        <end position="230"/>
    </location>
</feature>
<dbReference type="SMR" id="A0A0E1X2B8"/>
<evidence type="ECO:0000256" key="6">
    <source>
        <dbReference type="ARBA" id="ARBA00023237"/>
    </source>
</evidence>
<keyword evidence="4 8" id="KW-0732">Signal</keyword>
<feature type="signal peptide" evidence="8">
    <location>
        <begin position="1"/>
        <end position="22"/>
    </location>
</feature>
<dbReference type="InterPro" id="IPR051692">
    <property type="entry name" value="OMP-like"/>
</dbReference>
<dbReference type="HOGENOM" id="CLU_037100_0_1_5"/>
<dbReference type="Pfam" id="PF13505">
    <property type="entry name" value="OMP_b-brl"/>
    <property type="match status" value="1"/>
</dbReference>
<comment type="similarity">
    <text evidence="7">Belongs to the Omp25/RopB family.</text>
</comment>
<feature type="domain" description="Outer membrane protein beta-barrel" evidence="9">
    <location>
        <begin position="42"/>
        <end position="230"/>
    </location>
</feature>
<evidence type="ECO:0000256" key="8">
    <source>
        <dbReference type="SAM" id="SignalP"/>
    </source>
</evidence>
<dbReference type="GO" id="GO:0009279">
    <property type="term" value="C:cell outer membrane"/>
    <property type="evidence" value="ECO:0007669"/>
    <property type="project" value="UniProtKB-SubCell"/>
</dbReference>
<dbReference type="AlphaFoldDB" id="A0A0E1X2B8"/>
<dbReference type="Proteomes" id="UP000004659">
    <property type="component" value="Unassembled WGS sequence"/>
</dbReference>
<dbReference type="InterPro" id="IPR027385">
    <property type="entry name" value="Beta-barrel_OMP"/>
</dbReference>
<evidence type="ECO:0000256" key="7">
    <source>
        <dbReference type="ARBA" id="ARBA00038306"/>
    </source>
</evidence>